<dbReference type="InterPro" id="IPR018247">
    <property type="entry name" value="EF_Hand_1_Ca_BS"/>
</dbReference>
<evidence type="ECO:0000313" key="4">
    <source>
        <dbReference type="Proteomes" id="UP000023152"/>
    </source>
</evidence>
<sequence>MTNSGPMALGSLSIEEELYIQGNKNPEHPGRYEFWDKIASALNHNIYHSKAFVVQRDLWYYFGISDNQQNLLFTKIQKMAKSMNEQYTQESNFEKIVSSIRLFVLFAAREWLLKRMELFEESTSQSNASQQGALQDEEKQSQQHKIQKIFDYLDTDKDGFINYQDLVSFLQVPFFKKKNIYLFICFFYRNENSHSFEQIDPHLLYSRDNMRIYPESWYYMCDQLRGDGDYKQGLTASHMWQAYLEYSFFDLDFHWEMFRIRKNVIDSVHSDSHSNDDNSRHTVFEKGTKNYNLYCDVQFNVPSPHLIVNHAIASGSHLYCHEFLEDPWTVTWDKLQEIQGKINAPSTFLQSKDKREIDAKDVMYYDPEEHTSEILAHLPKDHEWWHVVYECKLEDCPSDWLDNTLATYVKKQARNPQHRNELIEEWTYNRMEKYMQKWIWQRFMQFGTRPAYATCCWDDHRLLGSWKRKLCLDKHSKEENLLL</sequence>
<evidence type="ECO:0000256" key="1">
    <source>
        <dbReference type="ARBA" id="ARBA00022837"/>
    </source>
</evidence>
<dbReference type="PROSITE" id="PS50222">
    <property type="entry name" value="EF_HAND_2"/>
    <property type="match status" value="1"/>
</dbReference>
<dbReference type="EMBL" id="ASPP01020340">
    <property type="protein sequence ID" value="ETO13885.1"/>
    <property type="molecule type" value="Genomic_DNA"/>
</dbReference>
<keyword evidence="1" id="KW-0106">Calcium</keyword>
<dbReference type="AlphaFoldDB" id="X6MLG8"/>
<dbReference type="Proteomes" id="UP000023152">
    <property type="component" value="Unassembled WGS sequence"/>
</dbReference>
<dbReference type="SUPFAM" id="SSF47473">
    <property type="entry name" value="EF-hand"/>
    <property type="match status" value="1"/>
</dbReference>
<accession>X6MLG8</accession>
<keyword evidence="4" id="KW-1185">Reference proteome</keyword>
<name>X6MLG8_RETFI</name>
<organism evidence="3 4">
    <name type="scientific">Reticulomyxa filosa</name>
    <dbReference type="NCBI Taxonomy" id="46433"/>
    <lineage>
        <taxon>Eukaryota</taxon>
        <taxon>Sar</taxon>
        <taxon>Rhizaria</taxon>
        <taxon>Retaria</taxon>
        <taxon>Foraminifera</taxon>
        <taxon>Monothalamids</taxon>
        <taxon>Reticulomyxidae</taxon>
        <taxon>Reticulomyxa</taxon>
    </lineage>
</organism>
<protein>
    <recommendedName>
        <fullName evidence="2">EF-hand domain-containing protein</fullName>
    </recommendedName>
</protein>
<dbReference type="GO" id="GO:0005509">
    <property type="term" value="F:calcium ion binding"/>
    <property type="evidence" value="ECO:0007669"/>
    <property type="project" value="InterPro"/>
</dbReference>
<dbReference type="InterPro" id="IPR002048">
    <property type="entry name" value="EF_hand_dom"/>
</dbReference>
<dbReference type="PROSITE" id="PS00018">
    <property type="entry name" value="EF_HAND_1"/>
    <property type="match status" value="1"/>
</dbReference>
<dbReference type="InterPro" id="IPR011992">
    <property type="entry name" value="EF-hand-dom_pair"/>
</dbReference>
<dbReference type="Pfam" id="PF00036">
    <property type="entry name" value="EF-hand_1"/>
    <property type="match status" value="1"/>
</dbReference>
<dbReference type="SMART" id="SM00054">
    <property type="entry name" value="EFh"/>
    <property type="match status" value="1"/>
</dbReference>
<evidence type="ECO:0000313" key="3">
    <source>
        <dbReference type="EMBL" id="ETO13885.1"/>
    </source>
</evidence>
<evidence type="ECO:0000259" key="2">
    <source>
        <dbReference type="PROSITE" id="PS50222"/>
    </source>
</evidence>
<gene>
    <name evidence="3" type="ORF">RFI_23487</name>
</gene>
<feature type="domain" description="EF-hand" evidence="2">
    <location>
        <begin position="141"/>
        <end position="176"/>
    </location>
</feature>
<dbReference type="Gene3D" id="1.10.238.10">
    <property type="entry name" value="EF-hand"/>
    <property type="match status" value="1"/>
</dbReference>
<reference evidence="3 4" key="1">
    <citation type="journal article" date="2013" name="Curr. Biol.">
        <title>The Genome of the Foraminiferan Reticulomyxa filosa.</title>
        <authorList>
            <person name="Glockner G."/>
            <person name="Hulsmann N."/>
            <person name="Schleicher M."/>
            <person name="Noegel A.A."/>
            <person name="Eichinger L."/>
            <person name="Gallinger C."/>
            <person name="Pawlowski J."/>
            <person name="Sierra R."/>
            <person name="Euteneuer U."/>
            <person name="Pillet L."/>
            <person name="Moustafa A."/>
            <person name="Platzer M."/>
            <person name="Groth M."/>
            <person name="Szafranski K."/>
            <person name="Schliwa M."/>
        </authorList>
    </citation>
    <scope>NUCLEOTIDE SEQUENCE [LARGE SCALE GENOMIC DNA]</scope>
</reference>
<comment type="caution">
    <text evidence="3">The sequence shown here is derived from an EMBL/GenBank/DDBJ whole genome shotgun (WGS) entry which is preliminary data.</text>
</comment>
<proteinExistence type="predicted"/>